<protein>
    <recommendedName>
        <fullName evidence="2">HPP transmembrane region domain-containing protein</fullName>
    </recommendedName>
</protein>
<dbReference type="InterPro" id="IPR058581">
    <property type="entry name" value="TM_HPP"/>
</dbReference>
<dbReference type="Pfam" id="PF04982">
    <property type="entry name" value="TM_HPP"/>
    <property type="match status" value="1"/>
</dbReference>
<evidence type="ECO:0000313" key="4">
    <source>
        <dbReference type="Proteomes" id="UP000619486"/>
    </source>
</evidence>
<dbReference type="PROSITE" id="PS51257">
    <property type="entry name" value="PROKAR_LIPOPROTEIN"/>
    <property type="match status" value="1"/>
</dbReference>
<sequence length="58" mass="5960">MLARTPHSPAAATAVIVALQDPPLWSFLGLLALACALLVAAGVAGSRATGRASPTYWW</sequence>
<dbReference type="Proteomes" id="UP000619486">
    <property type="component" value="Unassembled WGS sequence"/>
</dbReference>
<feature type="transmembrane region" description="Helical" evidence="1">
    <location>
        <begin position="24"/>
        <end position="44"/>
    </location>
</feature>
<feature type="domain" description="HPP transmembrane region" evidence="2">
    <location>
        <begin position="1"/>
        <end position="52"/>
    </location>
</feature>
<reference evidence="3" key="2">
    <citation type="submission" date="2020-09" db="EMBL/GenBank/DDBJ databases">
        <authorList>
            <person name="Sun Q."/>
            <person name="Ohkuma M."/>
        </authorList>
    </citation>
    <scope>NUCLEOTIDE SEQUENCE</scope>
    <source>
        <strain evidence="3">JCM 3172</strain>
    </source>
</reference>
<keyword evidence="1" id="KW-1133">Transmembrane helix</keyword>
<evidence type="ECO:0000259" key="2">
    <source>
        <dbReference type="Pfam" id="PF04982"/>
    </source>
</evidence>
<keyword evidence="1" id="KW-0472">Membrane</keyword>
<reference evidence="3" key="1">
    <citation type="journal article" date="2014" name="Int. J. Syst. Evol. Microbiol.">
        <title>Complete genome sequence of Corynebacterium casei LMG S-19264T (=DSM 44701T), isolated from a smear-ripened cheese.</title>
        <authorList>
            <consortium name="US DOE Joint Genome Institute (JGI-PGF)"/>
            <person name="Walter F."/>
            <person name="Albersmeier A."/>
            <person name="Kalinowski J."/>
            <person name="Ruckert C."/>
        </authorList>
    </citation>
    <scope>NUCLEOTIDE SEQUENCE</scope>
    <source>
        <strain evidence="3">JCM 3172</strain>
    </source>
</reference>
<keyword evidence="4" id="KW-1185">Reference proteome</keyword>
<dbReference type="AlphaFoldDB" id="A0A918LVL1"/>
<accession>A0A918LVL1</accession>
<name>A0A918LVL1_9ACTN</name>
<evidence type="ECO:0000256" key="1">
    <source>
        <dbReference type="SAM" id="Phobius"/>
    </source>
</evidence>
<dbReference type="EMBL" id="BMQQ01000029">
    <property type="protein sequence ID" value="GGT56079.1"/>
    <property type="molecule type" value="Genomic_DNA"/>
</dbReference>
<evidence type="ECO:0000313" key="3">
    <source>
        <dbReference type="EMBL" id="GGT56079.1"/>
    </source>
</evidence>
<gene>
    <name evidence="3" type="ORF">GCM10014713_57330</name>
</gene>
<organism evidence="3 4">
    <name type="scientific">Streptomyces purpureus</name>
    <dbReference type="NCBI Taxonomy" id="1951"/>
    <lineage>
        <taxon>Bacteria</taxon>
        <taxon>Bacillati</taxon>
        <taxon>Actinomycetota</taxon>
        <taxon>Actinomycetes</taxon>
        <taxon>Kitasatosporales</taxon>
        <taxon>Streptomycetaceae</taxon>
        <taxon>Streptomyces</taxon>
    </lineage>
</organism>
<keyword evidence="1" id="KW-0812">Transmembrane</keyword>
<proteinExistence type="predicted"/>
<comment type="caution">
    <text evidence="3">The sequence shown here is derived from an EMBL/GenBank/DDBJ whole genome shotgun (WGS) entry which is preliminary data.</text>
</comment>